<proteinExistence type="predicted"/>
<protein>
    <submittedName>
        <fullName evidence="2">Uncharacterized protein</fullName>
    </submittedName>
</protein>
<dbReference type="Gramene" id="OMO94171">
    <property type="protein sequence ID" value="OMO94171"/>
    <property type="gene ID" value="CCACVL1_06132"/>
</dbReference>
<gene>
    <name evidence="2" type="ORF">CCACVL1_06132</name>
</gene>
<comment type="caution">
    <text evidence="2">The sequence shown here is derived from an EMBL/GenBank/DDBJ whole genome shotgun (WGS) entry which is preliminary data.</text>
</comment>
<feature type="region of interest" description="Disordered" evidence="1">
    <location>
        <begin position="39"/>
        <end position="80"/>
    </location>
</feature>
<feature type="compositionally biased region" description="Basic residues" evidence="1">
    <location>
        <begin position="41"/>
        <end position="51"/>
    </location>
</feature>
<name>A0A1R3JH96_COCAP</name>
<evidence type="ECO:0000256" key="1">
    <source>
        <dbReference type="SAM" id="MobiDB-lite"/>
    </source>
</evidence>
<dbReference type="EMBL" id="AWWV01007929">
    <property type="protein sequence ID" value="OMO94171.1"/>
    <property type="molecule type" value="Genomic_DNA"/>
</dbReference>
<accession>A0A1R3JH96</accession>
<organism evidence="2 3">
    <name type="scientific">Corchorus capsularis</name>
    <name type="common">Jute</name>
    <dbReference type="NCBI Taxonomy" id="210143"/>
    <lineage>
        <taxon>Eukaryota</taxon>
        <taxon>Viridiplantae</taxon>
        <taxon>Streptophyta</taxon>
        <taxon>Embryophyta</taxon>
        <taxon>Tracheophyta</taxon>
        <taxon>Spermatophyta</taxon>
        <taxon>Magnoliopsida</taxon>
        <taxon>eudicotyledons</taxon>
        <taxon>Gunneridae</taxon>
        <taxon>Pentapetalae</taxon>
        <taxon>rosids</taxon>
        <taxon>malvids</taxon>
        <taxon>Malvales</taxon>
        <taxon>Malvaceae</taxon>
        <taxon>Grewioideae</taxon>
        <taxon>Apeibeae</taxon>
        <taxon>Corchorus</taxon>
    </lineage>
</organism>
<evidence type="ECO:0000313" key="2">
    <source>
        <dbReference type="EMBL" id="OMO94171.1"/>
    </source>
</evidence>
<dbReference type="OrthoDB" id="10350150at2759"/>
<keyword evidence="3" id="KW-1185">Reference proteome</keyword>
<feature type="non-terminal residue" evidence="2">
    <location>
        <position position="1"/>
    </location>
</feature>
<evidence type="ECO:0000313" key="3">
    <source>
        <dbReference type="Proteomes" id="UP000188268"/>
    </source>
</evidence>
<dbReference type="Proteomes" id="UP000188268">
    <property type="component" value="Unassembled WGS sequence"/>
</dbReference>
<sequence>STFTKDFDLLEEYFAKLQVENCSFGVKNLIDLGLNFDKPSKQWKNKHRRTKAQGPLLKYKEEKEEEDDDGTPLGPEPISTYPALSMEEFQDQMFARMDDQDTKLSRMEAILGRIEHHLFGKDS</sequence>
<dbReference type="AlphaFoldDB" id="A0A1R3JH96"/>
<reference evidence="2 3" key="1">
    <citation type="submission" date="2013-09" db="EMBL/GenBank/DDBJ databases">
        <title>Corchorus capsularis genome sequencing.</title>
        <authorList>
            <person name="Alam M."/>
            <person name="Haque M.S."/>
            <person name="Islam M.S."/>
            <person name="Emdad E.M."/>
            <person name="Islam M.M."/>
            <person name="Ahmed B."/>
            <person name="Halim A."/>
            <person name="Hossen Q.M.M."/>
            <person name="Hossain M.Z."/>
            <person name="Ahmed R."/>
            <person name="Khan M.M."/>
            <person name="Islam R."/>
            <person name="Rashid M.M."/>
            <person name="Khan S.A."/>
            <person name="Rahman M.S."/>
            <person name="Alam M."/>
        </authorList>
    </citation>
    <scope>NUCLEOTIDE SEQUENCE [LARGE SCALE GENOMIC DNA]</scope>
    <source>
        <strain evidence="3">cv. CVL-1</strain>
        <tissue evidence="2">Whole seedling</tissue>
    </source>
</reference>